<reference evidence="1" key="1">
    <citation type="submission" date="2014-11" db="EMBL/GenBank/DDBJ databases">
        <authorList>
            <person name="Amaro Gonzalez C."/>
        </authorList>
    </citation>
    <scope>NUCLEOTIDE SEQUENCE</scope>
</reference>
<sequence length="21" mass="2365">MAPFVKSRSVLLSPSGWVYCH</sequence>
<name>A0A0E9SYL8_ANGAN</name>
<organism evidence="1">
    <name type="scientific">Anguilla anguilla</name>
    <name type="common">European freshwater eel</name>
    <name type="synonym">Muraena anguilla</name>
    <dbReference type="NCBI Taxonomy" id="7936"/>
    <lineage>
        <taxon>Eukaryota</taxon>
        <taxon>Metazoa</taxon>
        <taxon>Chordata</taxon>
        <taxon>Craniata</taxon>
        <taxon>Vertebrata</taxon>
        <taxon>Euteleostomi</taxon>
        <taxon>Actinopterygii</taxon>
        <taxon>Neopterygii</taxon>
        <taxon>Teleostei</taxon>
        <taxon>Anguilliformes</taxon>
        <taxon>Anguillidae</taxon>
        <taxon>Anguilla</taxon>
    </lineage>
</organism>
<dbReference type="AlphaFoldDB" id="A0A0E9SYL8"/>
<proteinExistence type="predicted"/>
<accession>A0A0E9SYL8</accession>
<evidence type="ECO:0000313" key="1">
    <source>
        <dbReference type="EMBL" id="JAH46347.1"/>
    </source>
</evidence>
<dbReference type="EMBL" id="GBXM01062230">
    <property type="protein sequence ID" value="JAH46347.1"/>
    <property type="molecule type" value="Transcribed_RNA"/>
</dbReference>
<reference evidence="1" key="2">
    <citation type="journal article" date="2015" name="Fish Shellfish Immunol.">
        <title>Early steps in the European eel (Anguilla anguilla)-Vibrio vulnificus interaction in the gills: Role of the RtxA13 toxin.</title>
        <authorList>
            <person name="Callol A."/>
            <person name="Pajuelo D."/>
            <person name="Ebbesson L."/>
            <person name="Teles M."/>
            <person name="MacKenzie S."/>
            <person name="Amaro C."/>
        </authorList>
    </citation>
    <scope>NUCLEOTIDE SEQUENCE</scope>
</reference>
<protein>
    <submittedName>
        <fullName evidence="1">Uncharacterized protein</fullName>
    </submittedName>
</protein>